<name>A0A837CLB6_9BRAD</name>
<reference evidence="2 3" key="1">
    <citation type="journal article" date="2014" name="BMC Genomics">
        <title>Comparative genomics of Bradyrhizobium japonicum CPAC 15 and Bradyrhizobium diazoefficiens CPAC 7: elite model strains for understanding symbiotic performance with soybean.</title>
        <authorList>
            <person name="Siqueira A.F."/>
            <person name="Ormeno-Orrillo E."/>
            <person name="Souza R.C."/>
            <person name="Rodrigues E.P."/>
            <person name="Almeida L.G."/>
            <person name="Barcellos F.G."/>
            <person name="Batista J.S."/>
            <person name="Nakatami A.S."/>
            <person name="Martinez-Romero E."/>
            <person name="Vasconcelos A.T."/>
            <person name="Hungria M."/>
        </authorList>
    </citation>
    <scope>NUCLEOTIDE SEQUENCE [LARGE SCALE GENOMIC DNA]</scope>
    <source>
        <strain evidence="2 3">SEMIA 5080</strain>
    </source>
</reference>
<evidence type="ECO:0000313" key="3">
    <source>
        <dbReference type="Proteomes" id="UP000024900"/>
    </source>
</evidence>
<comment type="caution">
    <text evidence="2">The sequence shown here is derived from an EMBL/GenBank/DDBJ whole genome shotgun (WGS) entry which is preliminary data.</text>
</comment>
<gene>
    <name evidence="2" type="ORF">BJA5080_04108</name>
</gene>
<evidence type="ECO:0008006" key="4">
    <source>
        <dbReference type="Google" id="ProtNLM"/>
    </source>
</evidence>
<sequence length="143" mass="15625">MKMSNVAPLPMPPDNNGRDGKGRFTKGTGNIGRPYGAKSRHQRDFSALIIAMIPRAAQAISDALDNRERWAAELIARLTLPSGLTIPMHGTEMEDVEKALNDGDLSPEQSAALVAVKKASKAISELAEHREIMNEILEKLQPR</sequence>
<dbReference type="EMBL" id="ADOU02000004">
    <property type="protein sequence ID" value="KGJ70126.1"/>
    <property type="molecule type" value="Genomic_DNA"/>
</dbReference>
<dbReference type="AlphaFoldDB" id="A0A837CLB6"/>
<feature type="region of interest" description="Disordered" evidence="1">
    <location>
        <begin position="1"/>
        <end position="39"/>
    </location>
</feature>
<organism evidence="2 3">
    <name type="scientific">Bradyrhizobium diazoefficiens SEMIA 5080</name>
    <dbReference type="NCBI Taxonomy" id="754504"/>
    <lineage>
        <taxon>Bacteria</taxon>
        <taxon>Pseudomonadati</taxon>
        <taxon>Pseudomonadota</taxon>
        <taxon>Alphaproteobacteria</taxon>
        <taxon>Hyphomicrobiales</taxon>
        <taxon>Nitrobacteraceae</taxon>
        <taxon>Bradyrhizobium</taxon>
    </lineage>
</organism>
<evidence type="ECO:0000256" key="1">
    <source>
        <dbReference type="SAM" id="MobiDB-lite"/>
    </source>
</evidence>
<protein>
    <recommendedName>
        <fullName evidence="4">DUF5681 domain-containing protein</fullName>
    </recommendedName>
</protein>
<evidence type="ECO:0000313" key="2">
    <source>
        <dbReference type="EMBL" id="KGJ70126.1"/>
    </source>
</evidence>
<accession>A0A837CLB6</accession>
<proteinExistence type="predicted"/>
<dbReference type="Proteomes" id="UP000024900">
    <property type="component" value="Unassembled WGS sequence"/>
</dbReference>